<accession>A0A2N3VKW4</accession>
<dbReference type="InterPro" id="IPR002347">
    <property type="entry name" value="SDR_fam"/>
</dbReference>
<comment type="similarity">
    <text evidence="2">Belongs to the short-chain dehydrogenases/reductases (SDR) family.</text>
</comment>
<sequence>MSNTATSVSAAPGRSAPARVAVVTGGASGMGLSICVAFAESGHRVAVLDVDGAAAQRVAEQLRATGATAMACAVDVTDRDAVREAMNKVRAEFGAIEILVTSAGSVDFAPFTAITPEAWNRVVDVNLNGVFHCAQAVVPDMVTAGWGRIVTISSSSAQRGSPGMVHYTASKGAVLAMTKALAREYAAAGITVNTIPPSGIDTPMSRQSQAAGHLPRSAVMAKAIPVGHLGTGEDIAAACVFLCSEQAGYITGQVLGVNGGSVI</sequence>
<comment type="catalytic activity">
    <reaction evidence="6">
        <text>a (3R)-hydroxyacyl-[ACP] + NADP(+) = a 3-oxoacyl-[ACP] + NADPH + H(+)</text>
        <dbReference type="Rhea" id="RHEA:17397"/>
        <dbReference type="Rhea" id="RHEA-COMP:9916"/>
        <dbReference type="Rhea" id="RHEA-COMP:9945"/>
        <dbReference type="ChEBI" id="CHEBI:15378"/>
        <dbReference type="ChEBI" id="CHEBI:57783"/>
        <dbReference type="ChEBI" id="CHEBI:58349"/>
        <dbReference type="ChEBI" id="CHEBI:78776"/>
        <dbReference type="ChEBI" id="CHEBI:78827"/>
        <dbReference type="EC" id="1.1.1.100"/>
    </reaction>
    <physiologicalReaction direction="right-to-left" evidence="6">
        <dbReference type="Rhea" id="RHEA:17399"/>
    </physiologicalReaction>
</comment>
<dbReference type="PROSITE" id="PS00061">
    <property type="entry name" value="ADH_SHORT"/>
    <property type="match status" value="1"/>
</dbReference>
<dbReference type="Pfam" id="PF13561">
    <property type="entry name" value="adh_short_C2"/>
    <property type="match status" value="1"/>
</dbReference>
<dbReference type="Gene3D" id="3.40.50.720">
    <property type="entry name" value="NAD(P)-binding Rossmann-like Domain"/>
    <property type="match status" value="1"/>
</dbReference>
<dbReference type="SUPFAM" id="SSF51735">
    <property type="entry name" value="NAD(P)-binding Rossmann-fold domains"/>
    <property type="match status" value="1"/>
</dbReference>
<keyword evidence="3" id="KW-0134">Cell wall</keyword>
<evidence type="ECO:0000256" key="5">
    <source>
        <dbReference type="ARBA" id="ARBA00040781"/>
    </source>
</evidence>
<reference evidence="8 9" key="1">
    <citation type="submission" date="2017-12" db="EMBL/GenBank/DDBJ databases">
        <title>Sequencing the genomes of 1000 Actinobacteria strains.</title>
        <authorList>
            <person name="Klenk H.-P."/>
        </authorList>
    </citation>
    <scope>NUCLEOTIDE SEQUENCE [LARGE SCALE GENOMIC DNA]</scope>
    <source>
        <strain evidence="8 9">DSM 44489</strain>
    </source>
</reference>
<organism evidence="8 9">
    <name type="scientific">Nocardia fluminea</name>
    <dbReference type="NCBI Taxonomy" id="134984"/>
    <lineage>
        <taxon>Bacteria</taxon>
        <taxon>Bacillati</taxon>
        <taxon>Actinomycetota</taxon>
        <taxon>Actinomycetes</taxon>
        <taxon>Mycobacteriales</taxon>
        <taxon>Nocardiaceae</taxon>
        <taxon>Nocardia</taxon>
    </lineage>
</organism>
<comment type="caution">
    <text evidence="8">The sequence shown here is derived from an EMBL/GenBank/DDBJ whole genome shotgun (WGS) entry which is preliminary data.</text>
</comment>
<dbReference type="PRINTS" id="PR00080">
    <property type="entry name" value="SDRFAMILY"/>
</dbReference>
<evidence type="ECO:0000313" key="9">
    <source>
        <dbReference type="Proteomes" id="UP000233766"/>
    </source>
</evidence>
<evidence type="ECO:0000259" key="7">
    <source>
        <dbReference type="SMART" id="SM00822"/>
    </source>
</evidence>
<dbReference type="InterPro" id="IPR057326">
    <property type="entry name" value="KR_dom"/>
</dbReference>
<dbReference type="AlphaFoldDB" id="A0A2N3VKW4"/>
<name>A0A2N3VKW4_9NOCA</name>
<evidence type="ECO:0000313" key="8">
    <source>
        <dbReference type="EMBL" id="PKV82254.1"/>
    </source>
</evidence>
<dbReference type="EMBL" id="PJMW01000002">
    <property type="protein sequence ID" value="PKV82254.1"/>
    <property type="molecule type" value="Genomic_DNA"/>
</dbReference>
<dbReference type="InterPro" id="IPR050259">
    <property type="entry name" value="SDR"/>
</dbReference>
<keyword evidence="4" id="KW-0560">Oxidoreductase</keyword>
<keyword evidence="9" id="KW-1185">Reference proteome</keyword>
<evidence type="ECO:0000256" key="6">
    <source>
        <dbReference type="ARBA" id="ARBA00047400"/>
    </source>
</evidence>
<evidence type="ECO:0000256" key="2">
    <source>
        <dbReference type="ARBA" id="ARBA00006484"/>
    </source>
</evidence>
<evidence type="ECO:0000256" key="3">
    <source>
        <dbReference type="ARBA" id="ARBA00022512"/>
    </source>
</evidence>
<dbReference type="GO" id="GO:0032787">
    <property type="term" value="P:monocarboxylic acid metabolic process"/>
    <property type="evidence" value="ECO:0007669"/>
    <property type="project" value="UniProtKB-ARBA"/>
</dbReference>
<dbReference type="GO" id="GO:0004316">
    <property type="term" value="F:3-oxoacyl-[acyl-carrier-protein] reductase (NADPH) activity"/>
    <property type="evidence" value="ECO:0007669"/>
    <property type="project" value="UniProtKB-EC"/>
</dbReference>
<dbReference type="NCBIfam" id="NF009466">
    <property type="entry name" value="PRK12826.1-2"/>
    <property type="match status" value="1"/>
</dbReference>
<evidence type="ECO:0000256" key="1">
    <source>
        <dbReference type="ARBA" id="ARBA00004191"/>
    </source>
</evidence>
<dbReference type="PRINTS" id="PR00081">
    <property type="entry name" value="GDHRDH"/>
</dbReference>
<protein>
    <recommendedName>
        <fullName evidence="5">3-oxoacyl-[acyl-carrier-protein] reductase MabA</fullName>
    </recommendedName>
</protein>
<gene>
    <name evidence="8" type="ORF">ATK86_6740</name>
</gene>
<feature type="domain" description="Ketoreductase" evidence="7">
    <location>
        <begin position="19"/>
        <end position="198"/>
    </location>
</feature>
<dbReference type="PANTHER" id="PTHR42879">
    <property type="entry name" value="3-OXOACYL-(ACYL-CARRIER-PROTEIN) REDUCTASE"/>
    <property type="match status" value="1"/>
</dbReference>
<comment type="subcellular location">
    <subcellularLocation>
        <location evidence="1">Secreted</location>
        <location evidence="1">Cell wall</location>
    </subcellularLocation>
</comment>
<dbReference type="SMART" id="SM00822">
    <property type="entry name" value="PKS_KR"/>
    <property type="match status" value="1"/>
</dbReference>
<dbReference type="FunFam" id="3.40.50.720:FF:000084">
    <property type="entry name" value="Short-chain dehydrogenase reductase"/>
    <property type="match status" value="1"/>
</dbReference>
<dbReference type="InterPro" id="IPR036291">
    <property type="entry name" value="NAD(P)-bd_dom_sf"/>
</dbReference>
<dbReference type="Proteomes" id="UP000233766">
    <property type="component" value="Unassembled WGS sequence"/>
</dbReference>
<dbReference type="RefSeq" id="WP_101467846.1">
    <property type="nucleotide sequence ID" value="NZ_PJMW01000002.1"/>
</dbReference>
<dbReference type="InterPro" id="IPR020904">
    <property type="entry name" value="Sc_DH/Rdtase_CS"/>
</dbReference>
<dbReference type="OrthoDB" id="4350228at2"/>
<dbReference type="PANTHER" id="PTHR42879:SF2">
    <property type="entry name" value="3-OXOACYL-[ACYL-CARRIER-PROTEIN] REDUCTASE FABG"/>
    <property type="match status" value="1"/>
</dbReference>
<keyword evidence="3" id="KW-0964">Secreted</keyword>
<proteinExistence type="inferred from homology"/>
<evidence type="ECO:0000256" key="4">
    <source>
        <dbReference type="ARBA" id="ARBA00023002"/>
    </source>
</evidence>